<protein>
    <submittedName>
        <fullName evidence="1">Uncharacterized protein</fullName>
    </submittedName>
</protein>
<evidence type="ECO:0000313" key="1">
    <source>
        <dbReference type="EMBL" id="KAJ7555466.1"/>
    </source>
</evidence>
<name>A0ACC2DMI2_DIPCM</name>
<sequence length="101" mass="11911">MCFTHGTLTFHYRPKRFLLSDSELRLKYNKPDALDGKEKGAKKKAHRQQILCPSMFCLPVSPIHQLVSETFFWINVVLNHQHQVHNIWKSREGYNKTMNSI</sequence>
<reference evidence="2" key="1">
    <citation type="journal article" date="2024" name="Proc. Natl. Acad. Sci. U.S.A.">
        <title>Extraordinary preservation of gene collinearity over three hundred million years revealed in homosporous lycophytes.</title>
        <authorList>
            <person name="Li C."/>
            <person name="Wickell D."/>
            <person name="Kuo L.Y."/>
            <person name="Chen X."/>
            <person name="Nie B."/>
            <person name="Liao X."/>
            <person name="Peng D."/>
            <person name="Ji J."/>
            <person name="Jenkins J."/>
            <person name="Williams M."/>
            <person name="Shu S."/>
            <person name="Plott C."/>
            <person name="Barry K."/>
            <person name="Rajasekar S."/>
            <person name="Grimwood J."/>
            <person name="Han X."/>
            <person name="Sun S."/>
            <person name="Hou Z."/>
            <person name="He W."/>
            <person name="Dai G."/>
            <person name="Sun C."/>
            <person name="Schmutz J."/>
            <person name="Leebens-Mack J.H."/>
            <person name="Li F.W."/>
            <person name="Wang L."/>
        </authorList>
    </citation>
    <scope>NUCLEOTIDE SEQUENCE [LARGE SCALE GENOMIC DNA]</scope>
    <source>
        <strain evidence="2">cv. PW_Plant_1</strain>
    </source>
</reference>
<accession>A0ACC2DMI2</accession>
<dbReference type="EMBL" id="CM055096">
    <property type="protein sequence ID" value="KAJ7555466.1"/>
    <property type="molecule type" value="Genomic_DNA"/>
</dbReference>
<keyword evidence="2" id="KW-1185">Reference proteome</keyword>
<comment type="caution">
    <text evidence="1">The sequence shown here is derived from an EMBL/GenBank/DDBJ whole genome shotgun (WGS) entry which is preliminary data.</text>
</comment>
<proteinExistence type="predicted"/>
<organism evidence="1 2">
    <name type="scientific">Diphasiastrum complanatum</name>
    <name type="common">Issler's clubmoss</name>
    <name type="synonym">Lycopodium complanatum</name>
    <dbReference type="NCBI Taxonomy" id="34168"/>
    <lineage>
        <taxon>Eukaryota</taxon>
        <taxon>Viridiplantae</taxon>
        <taxon>Streptophyta</taxon>
        <taxon>Embryophyta</taxon>
        <taxon>Tracheophyta</taxon>
        <taxon>Lycopodiopsida</taxon>
        <taxon>Lycopodiales</taxon>
        <taxon>Lycopodiaceae</taxon>
        <taxon>Lycopodioideae</taxon>
        <taxon>Diphasiastrum</taxon>
    </lineage>
</organism>
<gene>
    <name evidence="1" type="ORF">O6H91_05G039400</name>
</gene>
<dbReference type="Proteomes" id="UP001162992">
    <property type="component" value="Chromosome 5"/>
</dbReference>
<evidence type="ECO:0000313" key="2">
    <source>
        <dbReference type="Proteomes" id="UP001162992"/>
    </source>
</evidence>